<dbReference type="EMBL" id="BARU01005607">
    <property type="protein sequence ID" value="GAH38806.1"/>
    <property type="molecule type" value="Genomic_DNA"/>
</dbReference>
<accession>X1EZI3</accession>
<proteinExistence type="predicted"/>
<reference evidence="1" key="1">
    <citation type="journal article" date="2014" name="Front. Microbiol.">
        <title>High frequency of phylogenetically diverse reductive dehalogenase-homologous genes in deep subseafloor sedimentary metagenomes.</title>
        <authorList>
            <person name="Kawai M."/>
            <person name="Futagami T."/>
            <person name="Toyoda A."/>
            <person name="Takaki Y."/>
            <person name="Nishi S."/>
            <person name="Hori S."/>
            <person name="Arai W."/>
            <person name="Tsubouchi T."/>
            <person name="Morono Y."/>
            <person name="Uchiyama I."/>
            <person name="Ito T."/>
            <person name="Fujiyama A."/>
            <person name="Inagaki F."/>
            <person name="Takami H."/>
        </authorList>
    </citation>
    <scope>NUCLEOTIDE SEQUENCE</scope>
    <source>
        <strain evidence="1">Expedition CK06-06</strain>
    </source>
</reference>
<dbReference type="AlphaFoldDB" id="X1EZI3"/>
<gene>
    <name evidence="1" type="ORF">S03H2_10948</name>
</gene>
<sequence length="75" mass="9072">MKRYMYLFKEKDEVEIPYTCKLCLKEIPFKITKKEYQAVNKFPITKQLTHGDPAHKLIVHFNQYLEVENFEVVSF</sequence>
<protein>
    <submittedName>
        <fullName evidence="1">Uncharacterized protein</fullName>
    </submittedName>
</protein>
<comment type="caution">
    <text evidence="1">The sequence shown here is derived from an EMBL/GenBank/DDBJ whole genome shotgun (WGS) entry which is preliminary data.</text>
</comment>
<name>X1EZI3_9ZZZZ</name>
<evidence type="ECO:0000313" key="1">
    <source>
        <dbReference type="EMBL" id="GAH38806.1"/>
    </source>
</evidence>
<organism evidence="1">
    <name type="scientific">marine sediment metagenome</name>
    <dbReference type="NCBI Taxonomy" id="412755"/>
    <lineage>
        <taxon>unclassified sequences</taxon>
        <taxon>metagenomes</taxon>
        <taxon>ecological metagenomes</taxon>
    </lineage>
</organism>